<dbReference type="PANTHER" id="PTHR12801">
    <property type="entry name" value="RNA EXONUCLEASE REXO1 / RECO3 FAMILY MEMBER-RELATED"/>
    <property type="match status" value="1"/>
</dbReference>
<keyword evidence="5 9" id="KW-0269">Exonuclease</keyword>
<gene>
    <name evidence="9" type="primary">RNH70</name>
    <name evidence="9" type="ORF">CAAN4_B00254</name>
</gene>
<dbReference type="Pfam" id="PF00929">
    <property type="entry name" value="RNase_T"/>
    <property type="match status" value="1"/>
</dbReference>
<feature type="region of interest" description="Disordered" evidence="7">
    <location>
        <begin position="187"/>
        <end position="220"/>
    </location>
</feature>
<dbReference type="SUPFAM" id="SSF53098">
    <property type="entry name" value="Ribonuclease H-like"/>
    <property type="match status" value="1"/>
</dbReference>
<dbReference type="Proteomes" id="UP001497600">
    <property type="component" value="Chromosome B"/>
</dbReference>
<keyword evidence="3" id="KW-0540">Nuclease</keyword>
<feature type="compositionally biased region" description="Basic and acidic residues" evidence="7">
    <location>
        <begin position="192"/>
        <end position="204"/>
    </location>
</feature>
<proteinExistence type="inferred from homology"/>
<name>A0ABP0E6N9_9ASCO</name>
<reference evidence="9 10" key="1">
    <citation type="submission" date="2024-01" db="EMBL/GenBank/DDBJ databases">
        <authorList>
            <consortium name="Genoscope - CEA"/>
            <person name="William W."/>
        </authorList>
    </citation>
    <scope>NUCLEOTIDE SEQUENCE [LARGE SCALE GENOMIC DNA]</scope>
    <source>
        <strain evidence="9 10">29B2s-10</strain>
    </source>
</reference>
<feature type="domain" description="Exonuclease" evidence="8">
    <location>
        <begin position="393"/>
        <end position="555"/>
    </location>
</feature>
<dbReference type="SMART" id="SM00479">
    <property type="entry name" value="EXOIII"/>
    <property type="match status" value="1"/>
</dbReference>
<protein>
    <submittedName>
        <fullName evidence="9">RNA exonuclease 1</fullName>
    </submittedName>
</protein>
<comment type="subcellular location">
    <subcellularLocation>
        <location evidence="1">Nucleus</location>
    </subcellularLocation>
</comment>
<feature type="compositionally biased region" description="Polar residues" evidence="7">
    <location>
        <begin position="11"/>
        <end position="21"/>
    </location>
</feature>
<evidence type="ECO:0000259" key="8">
    <source>
        <dbReference type="SMART" id="SM00479"/>
    </source>
</evidence>
<accession>A0ABP0E6N9</accession>
<feature type="compositionally biased region" description="Polar residues" evidence="7">
    <location>
        <begin position="756"/>
        <end position="777"/>
    </location>
</feature>
<keyword evidence="4" id="KW-0378">Hydrolase</keyword>
<dbReference type="InterPro" id="IPR036397">
    <property type="entry name" value="RNaseH_sf"/>
</dbReference>
<feature type="compositionally biased region" description="Basic and acidic residues" evidence="7">
    <location>
        <begin position="41"/>
        <end position="50"/>
    </location>
</feature>
<organism evidence="9 10">
    <name type="scientific">[Candida] anglica</name>
    <dbReference type="NCBI Taxonomy" id="148631"/>
    <lineage>
        <taxon>Eukaryota</taxon>
        <taxon>Fungi</taxon>
        <taxon>Dikarya</taxon>
        <taxon>Ascomycota</taxon>
        <taxon>Saccharomycotina</taxon>
        <taxon>Pichiomycetes</taxon>
        <taxon>Debaryomycetaceae</taxon>
        <taxon>Kurtzmaniella</taxon>
    </lineage>
</organism>
<evidence type="ECO:0000256" key="4">
    <source>
        <dbReference type="ARBA" id="ARBA00022801"/>
    </source>
</evidence>
<dbReference type="InterPro" id="IPR047021">
    <property type="entry name" value="REXO1/3/4-like"/>
</dbReference>
<dbReference type="InterPro" id="IPR013520">
    <property type="entry name" value="Ribonucl_H"/>
</dbReference>
<feature type="region of interest" description="Disordered" evidence="7">
    <location>
        <begin position="753"/>
        <end position="777"/>
    </location>
</feature>
<feature type="region of interest" description="Disordered" evidence="7">
    <location>
        <begin position="40"/>
        <end position="77"/>
    </location>
</feature>
<dbReference type="EMBL" id="OZ004254">
    <property type="protein sequence ID" value="CAK7895431.1"/>
    <property type="molecule type" value="Genomic_DNA"/>
</dbReference>
<evidence type="ECO:0000313" key="10">
    <source>
        <dbReference type="Proteomes" id="UP001497600"/>
    </source>
</evidence>
<evidence type="ECO:0000256" key="2">
    <source>
        <dbReference type="ARBA" id="ARBA00006357"/>
    </source>
</evidence>
<dbReference type="CDD" id="cd06145">
    <property type="entry name" value="REX1_like"/>
    <property type="match status" value="1"/>
</dbReference>
<evidence type="ECO:0000256" key="6">
    <source>
        <dbReference type="ARBA" id="ARBA00023242"/>
    </source>
</evidence>
<evidence type="ECO:0000313" key="9">
    <source>
        <dbReference type="EMBL" id="CAK7895431.1"/>
    </source>
</evidence>
<evidence type="ECO:0000256" key="3">
    <source>
        <dbReference type="ARBA" id="ARBA00022722"/>
    </source>
</evidence>
<keyword evidence="6" id="KW-0539">Nucleus</keyword>
<comment type="similarity">
    <text evidence="2">Belongs to the REXO1/REXO3 family.</text>
</comment>
<sequence>MSNGDSEDPLSKTTARLSISQVGADGVDAADARLQVAEFLRSTRHERRDSVVSFEDEPTPAGGSSGSSTNSSSMNGVAPQILVPESNAAKRRRSSVQTIVQAKKVPKKAHKKKMEKISQPPQYHIVENYKDGSINVTVPQLRDVVLFTLTPFSPMLPKWVQVINKTAVKKAVVVIVPGLVGADFFEESVPEPEQKEESVTETKSSDAPTDDTPKTENGTSTAAAIASATPAKYIPLDTLPSTPQLSFFHKNFKYLMRTSAPGTKDSLYSTYHALTHVPFTPKEKKKLMQDGKEKKLTLWDLLLDGEKMKRGGYPIHKDTVTKATTGDDVESNATDVPTLKVVDATAQETKTVPELEGSNEEPSTVTSVSVTLGPGSKFSEYLPTTDFSHEGSHTFALDCEFCQASSGKVLTRISLINFQNEVVLDKFVQPSEPIIDYVTKYSGITPELLEGVTTTLEDIQKEFLSIVSTEDILIGHSLESDLNVLKISHPRIIDTALLFEHPRGPPAKPSLRWLADKYLKRSIQQGESDGSGHSSVEDATACMDLVKLKLQEGACFGINMTEMSIFERLNKSVGQSDQPLKSLVIDSSPVSEWFEQQTPEEKHYVTKKQACNDDEVVSILEKELPDHSLAIIKLRELELYRGWSPIPKDYTGVINTDEQEETVISNLNAHLEQIYSSLPAGTALVVCTAHGNPLEMIRLQGIRRSFQNLERSGASLSDIPPEESWDFEKSSKLQEAATTARQALSFICIKSGDLVPSTSTSRDGTASPDGSSIQSNV</sequence>
<evidence type="ECO:0000256" key="7">
    <source>
        <dbReference type="SAM" id="MobiDB-lite"/>
    </source>
</evidence>
<dbReference type="PANTHER" id="PTHR12801:SF115">
    <property type="entry name" value="FI18136P1-RELATED"/>
    <property type="match status" value="1"/>
</dbReference>
<feature type="region of interest" description="Disordered" evidence="7">
    <location>
        <begin position="1"/>
        <end position="27"/>
    </location>
</feature>
<dbReference type="InterPro" id="IPR034922">
    <property type="entry name" value="REX1-like_exo"/>
</dbReference>
<evidence type="ECO:0000256" key="5">
    <source>
        <dbReference type="ARBA" id="ARBA00022839"/>
    </source>
</evidence>
<dbReference type="InterPro" id="IPR012337">
    <property type="entry name" value="RNaseH-like_sf"/>
</dbReference>
<dbReference type="GO" id="GO:0004527">
    <property type="term" value="F:exonuclease activity"/>
    <property type="evidence" value="ECO:0007669"/>
    <property type="project" value="UniProtKB-KW"/>
</dbReference>
<feature type="compositionally biased region" description="Low complexity" evidence="7">
    <location>
        <begin position="66"/>
        <end position="76"/>
    </location>
</feature>
<keyword evidence="10" id="KW-1185">Reference proteome</keyword>
<evidence type="ECO:0000256" key="1">
    <source>
        <dbReference type="ARBA" id="ARBA00004123"/>
    </source>
</evidence>
<dbReference type="Gene3D" id="3.30.420.10">
    <property type="entry name" value="Ribonuclease H-like superfamily/Ribonuclease H"/>
    <property type="match status" value="1"/>
</dbReference>